<evidence type="ECO:0000313" key="2">
    <source>
        <dbReference type="Proteomes" id="UP000820818"/>
    </source>
</evidence>
<protein>
    <submittedName>
        <fullName evidence="1">Uncharacterized protein</fullName>
    </submittedName>
</protein>
<dbReference type="EMBL" id="WJBH02000010">
    <property type="protein sequence ID" value="KAI9551500.1"/>
    <property type="molecule type" value="Genomic_DNA"/>
</dbReference>
<proteinExistence type="predicted"/>
<name>A0AAD5KW27_9CRUS</name>
<sequence>MSLAFSLVVGHMRRGKHWRKLSNCRQKFSQCKSRVFVPIKDKDGKEIIETYSVNSSGQPKQDSVNTAKIYWHASIIERVYVFSNRYDCMIGHSAFPY</sequence>
<gene>
    <name evidence="1" type="ORF">GHT06_021833</name>
</gene>
<comment type="caution">
    <text evidence="1">The sequence shown here is derived from an EMBL/GenBank/DDBJ whole genome shotgun (WGS) entry which is preliminary data.</text>
</comment>
<dbReference type="AlphaFoldDB" id="A0AAD5KW27"/>
<dbReference type="Proteomes" id="UP000820818">
    <property type="component" value="Linkage Group LG10"/>
</dbReference>
<keyword evidence="2" id="KW-1185">Reference proteome</keyword>
<evidence type="ECO:0000313" key="1">
    <source>
        <dbReference type="EMBL" id="KAI9551500.1"/>
    </source>
</evidence>
<reference evidence="1 2" key="1">
    <citation type="submission" date="2022-05" db="EMBL/GenBank/DDBJ databases">
        <title>A multi-omics perspective on studying reproductive biology in Daphnia sinensis.</title>
        <authorList>
            <person name="Jia J."/>
        </authorList>
    </citation>
    <scope>NUCLEOTIDE SEQUENCE [LARGE SCALE GENOMIC DNA]</scope>
    <source>
        <strain evidence="1 2">WSL</strain>
    </source>
</reference>
<organism evidence="1 2">
    <name type="scientific">Daphnia sinensis</name>
    <dbReference type="NCBI Taxonomy" id="1820382"/>
    <lineage>
        <taxon>Eukaryota</taxon>
        <taxon>Metazoa</taxon>
        <taxon>Ecdysozoa</taxon>
        <taxon>Arthropoda</taxon>
        <taxon>Crustacea</taxon>
        <taxon>Branchiopoda</taxon>
        <taxon>Diplostraca</taxon>
        <taxon>Cladocera</taxon>
        <taxon>Anomopoda</taxon>
        <taxon>Daphniidae</taxon>
        <taxon>Daphnia</taxon>
        <taxon>Daphnia similis group</taxon>
    </lineage>
</organism>
<accession>A0AAD5KW27</accession>